<protein>
    <recommendedName>
        <fullName evidence="2">N-acetylglucosaminylphosphatidylinositol deacetylase</fullName>
        <ecNumber evidence="2">3.5.1.89</ecNumber>
    </recommendedName>
</protein>
<dbReference type="InterPro" id="IPR000421">
    <property type="entry name" value="FA58C"/>
</dbReference>
<feature type="domain" description="F5/8 type C" evidence="5">
    <location>
        <begin position="331"/>
        <end position="478"/>
    </location>
</feature>
<dbReference type="GO" id="GO:0000225">
    <property type="term" value="F:N-acetylglucosaminylphosphatidylinositol deacetylase activity"/>
    <property type="evidence" value="ECO:0007669"/>
    <property type="project" value="UniProtKB-EC"/>
</dbReference>
<dbReference type="SUPFAM" id="SSF102588">
    <property type="entry name" value="LmbE-like"/>
    <property type="match status" value="1"/>
</dbReference>
<dbReference type="InterPro" id="IPR008979">
    <property type="entry name" value="Galactose-bd-like_sf"/>
</dbReference>
<evidence type="ECO:0000256" key="1">
    <source>
        <dbReference type="ARBA" id="ARBA00006066"/>
    </source>
</evidence>
<proteinExistence type="inferred from homology"/>
<dbReference type="Pfam" id="PF24135">
    <property type="entry name" value="DUF7402"/>
    <property type="match status" value="4"/>
</dbReference>
<name>A0AAV5GC11_9BASI</name>
<evidence type="ECO:0000313" key="7">
    <source>
        <dbReference type="Proteomes" id="UP001342314"/>
    </source>
</evidence>
<evidence type="ECO:0000256" key="3">
    <source>
        <dbReference type="SAM" id="MobiDB-lite"/>
    </source>
</evidence>
<evidence type="ECO:0000313" key="6">
    <source>
        <dbReference type="EMBL" id="GJN87828.1"/>
    </source>
</evidence>
<dbReference type="SUPFAM" id="SSF51161">
    <property type="entry name" value="Trimeric LpxA-like enzymes"/>
    <property type="match status" value="1"/>
</dbReference>
<reference evidence="6 7" key="1">
    <citation type="submission" date="2021-12" db="EMBL/GenBank/DDBJ databases">
        <title>High titer production of polyol ester of fatty acids by Rhodotorula paludigena BS15 towards product separation-free biomass refinery.</title>
        <authorList>
            <person name="Mano J."/>
            <person name="Ono H."/>
            <person name="Tanaka T."/>
            <person name="Naito K."/>
            <person name="Sushida H."/>
            <person name="Ike M."/>
            <person name="Tokuyasu K."/>
            <person name="Kitaoka M."/>
        </authorList>
    </citation>
    <scope>NUCLEOTIDE SEQUENCE [LARGE SCALE GENOMIC DNA]</scope>
    <source>
        <strain evidence="6 7">BS15</strain>
    </source>
</reference>
<organism evidence="6 7">
    <name type="scientific">Rhodotorula paludigena</name>
    <dbReference type="NCBI Taxonomy" id="86838"/>
    <lineage>
        <taxon>Eukaryota</taxon>
        <taxon>Fungi</taxon>
        <taxon>Dikarya</taxon>
        <taxon>Basidiomycota</taxon>
        <taxon>Pucciniomycotina</taxon>
        <taxon>Microbotryomycetes</taxon>
        <taxon>Sporidiobolales</taxon>
        <taxon>Sporidiobolaceae</taxon>
        <taxon>Rhodotorula</taxon>
    </lineage>
</organism>
<keyword evidence="7" id="KW-1185">Reference proteome</keyword>
<dbReference type="EC" id="3.5.1.89" evidence="2"/>
<feature type="chain" id="PRO_5043831538" description="N-acetylglucosaminylphosphatidylinositol deacetylase" evidence="4">
    <location>
        <begin position="23"/>
        <end position="1422"/>
    </location>
</feature>
<dbReference type="Pfam" id="PF02585">
    <property type="entry name" value="PIG-L"/>
    <property type="match status" value="1"/>
</dbReference>
<dbReference type="Gene3D" id="3.40.50.10320">
    <property type="entry name" value="LmbE-like"/>
    <property type="match status" value="1"/>
</dbReference>
<dbReference type="EMBL" id="BQKY01000002">
    <property type="protein sequence ID" value="GJN87828.1"/>
    <property type="molecule type" value="Genomic_DNA"/>
</dbReference>
<evidence type="ECO:0000256" key="2">
    <source>
        <dbReference type="ARBA" id="ARBA00012176"/>
    </source>
</evidence>
<dbReference type="InterPro" id="IPR011004">
    <property type="entry name" value="Trimer_LpxA-like_sf"/>
</dbReference>
<gene>
    <name evidence="6" type="ORF">Rhopal_000783-T1</name>
</gene>
<dbReference type="InterPro" id="IPR055826">
    <property type="entry name" value="DUF7402"/>
</dbReference>
<dbReference type="Proteomes" id="UP001342314">
    <property type="component" value="Unassembled WGS sequence"/>
</dbReference>
<feature type="region of interest" description="Disordered" evidence="3">
    <location>
        <begin position="1223"/>
        <end position="1247"/>
    </location>
</feature>
<evidence type="ECO:0000259" key="5">
    <source>
        <dbReference type="PROSITE" id="PS50022"/>
    </source>
</evidence>
<comment type="caution">
    <text evidence="6">The sequence shown here is derived from an EMBL/GenBank/DDBJ whole genome shotgun (WGS) entry which is preliminary data.</text>
</comment>
<dbReference type="InterPro" id="IPR003737">
    <property type="entry name" value="GlcNAc_PI_deacetylase-related"/>
</dbReference>
<feature type="region of interest" description="Disordered" evidence="3">
    <location>
        <begin position="1174"/>
        <end position="1208"/>
    </location>
</feature>
<dbReference type="SUPFAM" id="SSF49785">
    <property type="entry name" value="Galactose-binding domain-like"/>
    <property type="match status" value="4"/>
</dbReference>
<sequence length="1422" mass="143362">MTFYHRASALVVLLLLALQAGAASTRTASASSPARTSSAAASASSGSSQSSGPAPVFNCVGGSVYVIAHPDDDLLFQSPDLYTDVAGSNCITVVILTAGDSGTTGSTYALSREQGNAAAYAKMAGVSNVWTEFTSTFGGQPILVTTLKQAPQVQRVHFRFPDGNMDGSGFATTGYQSLRNLYFGSISQIRNQPGTATFSLATLKQALAEIITARQPSYVRTLDYLSDYDAGDHADHLTVGRIASDVAGKYAANASVAGYMGYPVQNLPPTMGLDDSNFKSKCDAFFAYTPFDYAECQSLMDCYNAGRGETYWLMRQYAVTEDLAERSYMGTAQSPVTLPNGTNVAPLGQALASSQSDAQPASAAIDGNIQGYPGNSSAEWSSAGETTTAWWGVLWPDTYNITSVALYDRPNQNDWITGGTLTFSDGSSVPFGALANDGSATLITLAGPVITSYIKMDVTSVSTSTGAAGLAEFRAFGTECPGCTPGNSFGDGTTTTETAYGVTSGTDAYNDLALSAEAYASSSFAQQGPEKAIDGVIDGYPGQSSAEWASYGETVGAWLNVTWNAYYLVDSLVLWDRPNDNDWITGGTIAFSDGSSLPVGPLNNDGSATVYNLSTPVNISSLRLSVTGAGPSSSSVGLAEIGAFYSLAQTPINITSGSQNPGIQPPVVGDLDDQDWDDDLALQNATATASSQSPGQEAIRAISGDAGGYVEDGSGDYTKEWASAGEGASAWFNISWPYAIRVEQVSLYDRPNMNDQITGAILRFDNGQYLSTGPLNNDGSPTNISIPNLVTTSIKMVVTAVSPTTNSVGLSEFAVYGSVVNSTSTSTGSLLNNGTVASNSTLAGNGTVIGNTTLLTNGTLIGNTTLLNNGSLILPNGTVLGNSSVLLPNSTLLLPNSTLLGNGSVVLGNGSVIGLNISGLTNSSLLPNGTIVFSNGTSATNISAFLPNATASSLYGSATLNATSSGRFNTSASITSFFPSSTASLSANASRSLNSSAASSTLYNSSAAGPVSTGAFNISASASGYNMSGVFASSTAASGSATASASRNASSSFSGSSAVPTASPSFLSGSASLNASISVSPTASASRNVSSSASASSASFASSASSALSASMASASSVASASLASASSVALRASASSLASVASSLASIASSIPSASASATNASASAVRTASASSSSLLPNSTSTTMSSTQTSSTRLSSSTLSSSASSASSSGMVTITRSSSASSTAIPSSSSSSVAPSSTKSAALPTSTTGASVNIARINGVVATASSSISKSPPSGAIDGNNGGVSALGFGNAAQEWVANGKQGQWIELALPANYLLREVVLRGRVNTWSSITSGVLNFTDGTTIKVGAVSPSGSSVSLGSGIAATGMRFTITGTSYLTTQAGLAEIELYNREPPTSGLIGSLGNAVGSTVGSILGLFGLA</sequence>
<feature type="compositionally biased region" description="Low complexity" evidence="3">
    <location>
        <begin position="1223"/>
        <end position="1244"/>
    </location>
</feature>
<accession>A0AAV5GC11</accession>
<evidence type="ECO:0000256" key="4">
    <source>
        <dbReference type="SAM" id="SignalP"/>
    </source>
</evidence>
<dbReference type="InterPro" id="IPR024078">
    <property type="entry name" value="LmbE-like_dom_sf"/>
</dbReference>
<dbReference type="Gene3D" id="2.60.120.260">
    <property type="entry name" value="Galactose-binding domain-like"/>
    <property type="match status" value="4"/>
</dbReference>
<comment type="similarity">
    <text evidence="1">Belongs to the PIGL family.</text>
</comment>
<keyword evidence="4" id="KW-0732">Signal</keyword>
<dbReference type="PROSITE" id="PS50022">
    <property type="entry name" value="FA58C_3"/>
    <property type="match status" value="1"/>
</dbReference>
<feature type="signal peptide" evidence="4">
    <location>
        <begin position="1"/>
        <end position="22"/>
    </location>
</feature>